<proteinExistence type="predicted"/>
<evidence type="ECO:0000313" key="2">
    <source>
        <dbReference type="Proteomes" id="UP000565715"/>
    </source>
</evidence>
<evidence type="ECO:0000313" key="1">
    <source>
        <dbReference type="EMBL" id="NKY33485.1"/>
    </source>
</evidence>
<comment type="caution">
    <text evidence="1">The sequence shown here is derived from an EMBL/GenBank/DDBJ whole genome shotgun (WGS) entry which is preliminary data.</text>
</comment>
<keyword evidence="2" id="KW-1185">Reference proteome</keyword>
<name>A0A846XDM7_9NOCA</name>
<organism evidence="1 2">
    <name type="scientific">Nocardia speluncae</name>
    <dbReference type="NCBI Taxonomy" id="419477"/>
    <lineage>
        <taxon>Bacteria</taxon>
        <taxon>Bacillati</taxon>
        <taxon>Actinomycetota</taxon>
        <taxon>Actinomycetes</taxon>
        <taxon>Mycobacteriales</taxon>
        <taxon>Nocardiaceae</taxon>
        <taxon>Nocardia</taxon>
    </lineage>
</organism>
<accession>A0A846XDM7</accession>
<gene>
    <name evidence="1" type="ORF">HGA13_10425</name>
</gene>
<reference evidence="1 2" key="1">
    <citation type="submission" date="2020-04" db="EMBL/GenBank/DDBJ databases">
        <title>MicrobeNet Type strains.</title>
        <authorList>
            <person name="Nicholson A.C."/>
        </authorList>
    </citation>
    <scope>NUCLEOTIDE SEQUENCE [LARGE SCALE GENOMIC DNA]</scope>
    <source>
        <strain evidence="1 2">DSM 45078</strain>
    </source>
</reference>
<dbReference type="Proteomes" id="UP000565715">
    <property type="component" value="Unassembled WGS sequence"/>
</dbReference>
<sequence length="116" mass="13208">MYLESDFATEAENATRDDVIGLIRALGHEHSIARLARADEIYVQAVYLPAAALYYIPGEPEFGIDFRDGGPSLHYAASNTDRESVLEVFLGYLDQDDRWRTALDWTRDTRYEDTSD</sequence>
<protein>
    <submittedName>
        <fullName evidence="1">Uncharacterized protein</fullName>
    </submittedName>
</protein>
<dbReference type="EMBL" id="JAAXOO010000002">
    <property type="protein sequence ID" value="NKY33485.1"/>
    <property type="molecule type" value="Genomic_DNA"/>
</dbReference>
<dbReference type="RefSeq" id="WP_068039805.1">
    <property type="nucleotide sequence ID" value="NZ_JAAXOO010000002.1"/>
</dbReference>
<dbReference type="AlphaFoldDB" id="A0A846XDM7"/>